<dbReference type="PROSITE" id="PS01180">
    <property type="entry name" value="CUB"/>
    <property type="match status" value="2"/>
</dbReference>
<dbReference type="InterPro" id="IPR000152">
    <property type="entry name" value="EGF-type_Asp/Asn_hydroxyl_site"/>
</dbReference>
<evidence type="ECO:0000256" key="12">
    <source>
        <dbReference type="ARBA" id="ARBA00022825"/>
    </source>
</evidence>
<dbReference type="AGR" id="Xenbase:XB-GENE-1007496"/>
<feature type="binding site" evidence="21">
    <location>
        <position position="80"/>
    </location>
    <ligand>
        <name>Ca(2+)</name>
        <dbReference type="ChEBI" id="CHEBI:29108"/>
        <label>1</label>
    </ligand>
</feature>
<dbReference type="Pfam" id="PF00089">
    <property type="entry name" value="Trypsin"/>
    <property type="match status" value="1"/>
</dbReference>
<dbReference type="GO" id="GO:0004252">
    <property type="term" value="F:serine-type endopeptidase activity"/>
    <property type="evidence" value="ECO:0000318"/>
    <property type="project" value="GO_Central"/>
</dbReference>
<dbReference type="PaxDb" id="8355-A0A1L8FF99"/>
<feature type="disulfide bond" evidence="19">
    <location>
        <begin position="147"/>
        <end position="158"/>
    </location>
</feature>
<evidence type="ECO:0000256" key="8">
    <source>
        <dbReference type="ARBA" id="ARBA00022729"/>
    </source>
</evidence>
<keyword evidence="7 21" id="KW-0479">Metal-binding</keyword>
<dbReference type="GO" id="GO:0006508">
    <property type="term" value="P:proteolysis"/>
    <property type="evidence" value="ECO:0007669"/>
    <property type="project" value="UniProtKB-KW"/>
</dbReference>
<reference evidence="26" key="1">
    <citation type="submission" date="2025-08" db="UniProtKB">
        <authorList>
            <consortium name="RefSeq"/>
        </authorList>
    </citation>
    <scope>IDENTIFICATION</scope>
    <source>
        <strain evidence="26">J_2021</strain>
        <tissue evidence="26">Erythrocytes</tissue>
    </source>
</reference>
<feature type="binding site" evidence="21">
    <location>
        <position position="143"/>
    </location>
    <ligand>
        <name>Ca(2+)</name>
        <dbReference type="ChEBI" id="CHEBI:29108"/>
        <label>2</label>
    </ligand>
</feature>
<dbReference type="PROSITE" id="PS00010">
    <property type="entry name" value="ASX_HYDROXYL"/>
    <property type="match status" value="1"/>
</dbReference>
<evidence type="ECO:0000256" key="6">
    <source>
        <dbReference type="ARBA" id="ARBA00022670"/>
    </source>
</evidence>
<evidence type="ECO:0000256" key="9">
    <source>
        <dbReference type="ARBA" id="ARBA00022737"/>
    </source>
</evidence>
<evidence type="ECO:0000256" key="14">
    <source>
        <dbReference type="ARBA" id="ARBA00022859"/>
    </source>
</evidence>
<feature type="active site" description="Charge relay system" evidence="18">
    <location>
        <position position="533"/>
    </location>
</feature>
<dbReference type="PANTHER" id="PTHR24255:SF10">
    <property type="entry name" value="MANNAN-BINDING LECTIN SERINE PROTEASE 2"/>
    <property type="match status" value="1"/>
</dbReference>
<organism evidence="25 26">
    <name type="scientific">Xenopus laevis</name>
    <name type="common">African clawed frog</name>
    <dbReference type="NCBI Taxonomy" id="8355"/>
    <lineage>
        <taxon>Eukaryota</taxon>
        <taxon>Metazoa</taxon>
        <taxon>Chordata</taxon>
        <taxon>Craniata</taxon>
        <taxon>Vertebrata</taxon>
        <taxon>Euteleostomi</taxon>
        <taxon>Amphibia</taxon>
        <taxon>Batrachia</taxon>
        <taxon>Anura</taxon>
        <taxon>Pipoidea</taxon>
        <taxon>Pipidae</taxon>
        <taxon>Xenopodinae</taxon>
        <taxon>Xenopus</taxon>
        <taxon>Xenopus</taxon>
    </lineage>
</organism>
<feature type="disulfide bond" evidence="19">
    <location>
        <begin position="77"/>
        <end position="95"/>
    </location>
</feature>
<evidence type="ECO:0000313" key="27">
    <source>
        <dbReference type="Xenbase" id="XB-GENE-1007496"/>
    </source>
</evidence>
<dbReference type="InterPro" id="IPR000436">
    <property type="entry name" value="Sushi_SCR_CCP_dom"/>
</dbReference>
<dbReference type="InterPro" id="IPR001254">
    <property type="entry name" value="Trypsin_dom"/>
</dbReference>
<keyword evidence="17 20" id="KW-0379">Hydroxylation</keyword>
<feature type="disulfide bond" evidence="19">
    <location>
        <begin position="397"/>
        <end position="432"/>
    </location>
</feature>
<feature type="binding site" evidence="21">
    <location>
        <position position="235"/>
    </location>
    <ligand>
        <name>Ca(2+)</name>
        <dbReference type="ChEBI" id="CHEBI:29108"/>
        <label>3</label>
    </ligand>
</feature>
<evidence type="ECO:0000256" key="7">
    <source>
        <dbReference type="ARBA" id="ARBA00022723"/>
    </source>
</evidence>
<dbReference type="CDD" id="cd00190">
    <property type="entry name" value="Tryp_SPc"/>
    <property type="match status" value="1"/>
</dbReference>
<feature type="active site" description="Charge relay system" evidence="18">
    <location>
        <position position="486"/>
    </location>
</feature>
<dbReference type="Bgee" id="373654">
    <property type="expression patterns" value="Expressed in liver and 1 other cell type or tissue"/>
</dbReference>
<feature type="binding site" evidence="21">
    <location>
        <position position="125"/>
    </location>
    <ligand>
        <name>Ca(2+)</name>
        <dbReference type="ChEBI" id="CHEBI:29108"/>
        <label>1</label>
    </ligand>
</feature>
<dbReference type="AlphaFoldDB" id="A0A1L8FF99"/>
<evidence type="ECO:0000256" key="18">
    <source>
        <dbReference type="PIRSR" id="PIRSR001155-1"/>
    </source>
</evidence>
<dbReference type="InterPro" id="IPR018097">
    <property type="entry name" value="EGF_Ca-bd_CS"/>
</dbReference>
<dbReference type="CTD" id="373654"/>
<dbReference type="SUPFAM" id="SSF50494">
    <property type="entry name" value="Trypsin-like serine proteases"/>
    <property type="match status" value="1"/>
</dbReference>
<feature type="binding site" evidence="21">
    <location>
        <position position="282"/>
    </location>
    <ligand>
        <name>Ca(2+)</name>
        <dbReference type="ChEBI" id="CHEBI:29108"/>
        <label>3</label>
    </ligand>
</feature>
<dbReference type="FunFam" id="2.60.120.290:FF:000006">
    <property type="entry name" value="Mannan-binding lectin serine protease 1"/>
    <property type="match status" value="1"/>
</dbReference>
<dbReference type="GeneID" id="373654"/>
<dbReference type="Pfam" id="PF00084">
    <property type="entry name" value="Sushi"/>
    <property type="match status" value="2"/>
</dbReference>
<dbReference type="SMART" id="SM00020">
    <property type="entry name" value="Tryp_SPc"/>
    <property type="match status" value="1"/>
</dbReference>
<gene>
    <name evidence="26 27" type="primary">masp2.S</name>
    <name evidence="26" type="synonym">masp-2</name>
    <name evidence="26" type="synonym">masp2</name>
    <name evidence="26" type="synonym">masp2-A</name>
</gene>
<feature type="disulfide bond" description="Interchain (between heavy and light chains)" evidence="19">
    <location>
        <begin position="436"/>
        <end position="553"/>
    </location>
</feature>
<protein>
    <submittedName>
        <fullName evidence="26">MBL associated serine protease 2 S homeolog isoform X1</fullName>
    </submittedName>
</protein>
<feature type="active site" description="Charge relay system" evidence="18">
    <location>
        <position position="637"/>
    </location>
</feature>
<dbReference type="FunFam" id="2.40.10.10:FF:000120">
    <property type="entry name" value="Putative serine protease"/>
    <property type="match status" value="1"/>
</dbReference>
<feature type="binding site" evidence="21">
    <location>
        <position position="72"/>
    </location>
    <ligand>
        <name>Ca(2+)</name>
        <dbReference type="ChEBI" id="CHEBI:29108"/>
        <label>1</label>
    </ligand>
</feature>
<sequence>MTMTEFRLLASLLIWAVAFPCDGTSTELTALFGRISSPGFPKPYSNDLTMNWNIKVPEGYRIKIYFTYFNLELSYLCEYDYLKLSSKGTEVAHFCGKESTDTEKAPGDSVFYSLDNKMTVTFRSDYSNEMEFTGFDAFYSAEDINECKETPESCDHFCHNHLGGFSCTCRAGFTLHSDKKICQAKCPDAVYKRSSGTITSPDYPDAYPKLFNCKYRILVEEGLYIILKFLHFNVEFHQDVPCPYDKLQITAKGKEIALLCGETIPTDIEIRSNEAEVFFSTDDSGYHTGWKIQYTTKAIPCPDPILTNKGHFTPQQKTYVARDRLSLTCDKGFVLLEDSRTIPSFTMTCQPNGTWDKKLPKCIIVNCGNPDDIDNGKYTFVTAKEVTLYNSVVQYECTGPFYYMKDGKGKYRCGADGFWGDIESEKTTPPVCAPDCGMKKAVAGGRIVGGQVASIGEFPWQVYLNVNNEKGGGALLLDNWILTAAHVVYSYKDLSTILIKMGFLTTQDSDYIRSWPEAVFIHEGYKQGSYDNDIALIKLKDKVPLSESVLGICLPTREKRYHISQNEGDNHVGLVSGWGLTDRNVPSRKLRFVEVNIVDHSTCKTEYANLGAQYLVTENMICAGFETGGKDSCAGDSGGALAFMDIESKKWFVGGIVSWGVDCGVARQYGVYTKVTNYYDWIQKTIQSN</sequence>
<keyword evidence="10" id="KW-0378">Hydrolase</keyword>
<dbReference type="SUPFAM" id="SSF57196">
    <property type="entry name" value="EGF/Laminin"/>
    <property type="match status" value="1"/>
</dbReference>
<keyword evidence="6 26" id="KW-0645">Protease</keyword>
<dbReference type="FunFam" id="2.10.25.10:FF:000059">
    <property type="entry name" value="Mannan-binding lectin serine protease 1"/>
    <property type="match status" value="1"/>
</dbReference>
<evidence type="ECO:0000256" key="23">
    <source>
        <dbReference type="PROSITE-ProRule" id="PRU00076"/>
    </source>
</evidence>
<feature type="binding site" evidence="21">
    <location>
        <position position="146"/>
    </location>
    <ligand>
        <name>Ca(2+)</name>
        <dbReference type="ChEBI" id="CHEBI:29108"/>
        <label>2</label>
    </ligand>
</feature>
<dbReference type="PROSITE" id="PS50923">
    <property type="entry name" value="SUSHI"/>
    <property type="match status" value="2"/>
</dbReference>
<evidence type="ECO:0000256" key="24">
    <source>
        <dbReference type="PROSITE-ProRule" id="PRU00302"/>
    </source>
</evidence>
<feature type="disulfide bond" evidence="19">
    <location>
        <begin position="154"/>
        <end position="167"/>
    </location>
</feature>
<dbReference type="PROSITE" id="PS50026">
    <property type="entry name" value="EGF_3"/>
    <property type="match status" value="1"/>
</dbReference>
<dbReference type="Gene3D" id="2.60.120.290">
    <property type="entry name" value="Spermadhesin, CUB domain"/>
    <property type="match status" value="2"/>
</dbReference>
<dbReference type="InterPro" id="IPR035914">
    <property type="entry name" value="Sperma_CUB_dom_sf"/>
</dbReference>
<evidence type="ECO:0000256" key="19">
    <source>
        <dbReference type="PIRSR" id="PIRSR001155-2"/>
    </source>
</evidence>
<evidence type="ECO:0000256" key="10">
    <source>
        <dbReference type="ARBA" id="ARBA00022801"/>
    </source>
</evidence>
<dbReference type="SMART" id="SM00042">
    <property type="entry name" value="CUB"/>
    <property type="match status" value="2"/>
</dbReference>
<evidence type="ECO:0000256" key="22">
    <source>
        <dbReference type="PROSITE-ProRule" id="PRU00059"/>
    </source>
</evidence>
<dbReference type="InterPro" id="IPR009003">
    <property type="entry name" value="Peptidase_S1_PA"/>
</dbReference>
<feature type="disulfide bond" evidence="19">
    <location>
        <begin position="367"/>
        <end position="413"/>
    </location>
</feature>
<feature type="disulfide bond" evidence="19">
    <location>
        <begin position="633"/>
        <end position="663"/>
    </location>
</feature>
<dbReference type="InterPro" id="IPR001881">
    <property type="entry name" value="EGF-like_Ca-bd_dom"/>
</dbReference>
<keyword evidence="4" id="KW-0399">Innate immunity</keyword>
<dbReference type="CDD" id="cd00033">
    <property type="entry name" value="CCP"/>
    <property type="match status" value="2"/>
</dbReference>
<keyword evidence="9" id="KW-0677">Repeat</keyword>
<name>A0A1L8FF99_XENLA</name>
<keyword evidence="3 23" id="KW-0245">EGF-like domain</keyword>
<dbReference type="PIRSF" id="PIRSF001155">
    <property type="entry name" value="C1r_C1s_MASP"/>
    <property type="match status" value="1"/>
</dbReference>
<dbReference type="Gene3D" id="2.40.10.10">
    <property type="entry name" value="Trypsin-like serine proteases"/>
    <property type="match status" value="2"/>
</dbReference>
<feature type="disulfide bond" evidence="19">
    <location>
        <begin position="329"/>
        <end position="362"/>
    </location>
</feature>
<accession>A0A1L8FF99</accession>
<dbReference type="STRING" id="8355.A0A1L8FF99"/>
<dbReference type="InterPro" id="IPR000742">
    <property type="entry name" value="EGF"/>
</dbReference>
<feature type="binding site" evidence="21">
    <location>
        <position position="245"/>
    </location>
    <ligand>
        <name>Ca(2+)</name>
        <dbReference type="ChEBI" id="CHEBI:29108"/>
        <label>3</label>
    </ligand>
</feature>
<dbReference type="Xenbase" id="XB-GENE-1007496">
    <property type="gene designation" value="masp2.S"/>
</dbReference>
<feature type="modified residue" description="(3R)-3-hydroxyasparagine" evidence="20">
    <location>
        <position position="160"/>
    </location>
</feature>
<evidence type="ECO:0000256" key="13">
    <source>
        <dbReference type="ARBA" id="ARBA00022837"/>
    </source>
</evidence>
<keyword evidence="15" id="KW-0180">Complement pathway</keyword>
<keyword evidence="12" id="KW-0720">Serine protease</keyword>
<feature type="disulfide bond" evidence="19">
    <location>
        <begin position="603"/>
        <end position="622"/>
    </location>
</feature>
<dbReference type="InterPro" id="IPR001314">
    <property type="entry name" value="Peptidase_S1A"/>
</dbReference>
<dbReference type="Gene3D" id="2.10.70.10">
    <property type="entry name" value="Complement Module, domain 1"/>
    <property type="match status" value="2"/>
</dbReference>
<dbReference type="InterPro" id="IPR033116">
    <property type="entry name" value="TRYPSIN_SER"/>
</dbReference>
<keyword evidence="2" id="KW-0964">Secreted</keyword>
<dbReference type="GO" id="GO:0006958">
    <property type="term" value="P:complement activation, classical pathway"/>
    <property type="evidence" value="ECO:0007669"/>
    <property type="project" value="UniProtKB-KW"/>
</dbReference>
<feature type="disulfide bond" evidence="19 22">
    <location>
        <begin position="186"/>
        <end position="213"/>
    </location>
</feature>
<evidence type="ECO:0000256" key="3">
    <source>
        <dbReference type="ARBA" id="ARBA00022536"/>
    </source>
</evidence>
<dbReference type="PROSITE" id="PS50240">
    <property type="entry name" value="TRYPSIN_DOM"/>
    <property type="match status" value="1"/>
</dbReference>
<dbReference type="SUPFAM" id="SSF49854">
    <property type="entry name" value="Spermadhesin, CUB domain"/>
    <property type="match status" value="2"/>
</dbReference>
<dbReference type="SUPFAM" id="SSF57535">
    <property type="entry name" value="Complement control module/SCR domain"/>
    <property type="match status" value="2"/>
</dbReference>
<keyword evidence="14" id="KW-0391">Immunity</keyword>
<comment type="subcellular location">
    <subcellularLocation>
        <location evidence="1">Secreted</location>
    </subcellularLocation>
</comment>
<evidence type="ECO:0000313" key="25">
    <source>
        <dbReference type="Proteomes" id="UP000186698"/>
    </source>
</evidence>
<evidence type="ECO:0000256" key="11">
    <source>
        <dbReference type="ARBA" id="ARBA00022813"/>
    </source>
</evidence>
<evidence type="ECO:0000256" key="4">
    <source>
        <dbReference type="ARBA" id="ARBA00022588"/>
    </source>
</evidence>
<keyword evidence="8" id="KW-0732">Signal</keyword>
<evidence type="ECO:0000256" key="17">
    <source>
        <dbReference type="ARBA" id="ARBA00023278"/>
    </source>
</evidence>
<evidence type="ECO:0000256" key="15">
    <source>
        <dbReference type="ARBA" id="ARBA00022875"/>
    </source>
</evidence>
<dbReference type="Pfam" id="PF07645">
    <property type="entry name" value="EGF_CA"/>
    <property type="match status" value="1"/>
</dbReference>
<feature type="binding site" evidence="21">
    <location>
        <position position="127"/>
    </location>
    <ligand>
        <name>Ca(2+)</name>
        <dbReference type="ChEBI" id="CHEBI:29108"/>
        <label>1</label>
    </ligand>
</feature>
<comment type="PTM">
    <text evidence="20">The iron and 2-oxoglutarate dependent 3-hydroxylation of aspartate and asparagine is (R) stereospecific within EGF domains.</text>
</comment>
<dbReference type="InterPro" id="IPR000859">
    <property type="entry name" value="CUB_dom"/>
</dbReference>
<dbReference type="PRINTS" id="PR00722">
    <property type="entry name" value="CHYMOTRYPSIN"/>
</dbReference>
<dbReference type="FunFam" id="2.60.120.290:FF:000012">
    <property type="entry name" value="mannan-binding lectin serine protease 1 isoform X1"/>
    <property type="match status" value="1"/>
</dbReference>
<feature type="disulfide bond" evidence="19">
    <location>
        <begin position="301"/>
        <end position="349"/>
    </location>
</feature>
<dbReference type="OMA" id="YTCAHDG"/>
<dbReference type="InterPro" id="IPR043504">
    <property type="entry name" value="Peptidase_S1_PA_chymotrypsin"/>
</dbReference>
<dbReference type="SMART" id="SM00179">
    <property type="entry name" value="EGF_CA"/>
    <property type="match status" value="1"/>
</dbReference>
<evidence type="ECO:0000256" key="2">
    <source>
        <dbReference type="ARBA" id="ARBA00022525"/>
    </source>
</evidence>
<dbReference type="Pfam" id="PF00431">
    <property type="entry name" value="CUB"/>
    <property type="match status" value="2"/>
</dbReference>
<dbReference type="Gene3D" id="2.10.25.10">
    <property type="entry name" value="Laminin"/>
    <property type="match status" value="1"/>
</dbReference>
<dbReference type="PROSITE" id="PS00135">
    <property type="entry name" value="TRYPSIN_SER"/>
    <property type="match status" value="1"/>
</dbReference>
<evidence type="ECO:0000313" key="26">
    <source>
        <dbReference type="RefSeq" id="XP_018082270.1"/>
    </source>
</evidence>
<keyword evidence="5 24" id="KW-0768">Sushi</keyword>
<feature type="binding site" evidence="21">
    <location>
        <position position="284"/>
    </location>
    <ligand>
        <name>Ca(2+)</name>
        <dbReference type="ChEBI" id="CHEBI:29108"/>
        <label>3</label>
    </ligand>
</feature>
<dbReference type="InterPro" id="IPR049883">
    <property type="entry name" value="NOTCH1_EGF-like"/>
</dbReference>
<evidence type="ECO:0000256" key="16">
    <source>
        <dbReference type="ARBA" id="ARBA00023157"/>
    </source>
</evidence>
<dbReference type="GO" id="GO:0045087">
    <property type="term" value="P:innate immune response"/>
    <property type="evidence" value="ECO:0007669"/>
    <property type="project" value="UniProtKB-KW"/>
</dbReference>
<dbReference type="SMART" id="SM00181">
    <property type="entry name" value="EGF"/>
    <property type="match status" value="1"/>
</dbReference>
<dbReference type="PROSITE" id="PS01187">
    <property type="entry name" value="EGF_CA"/>
    <property type="match status" value="1"/>
</dbReference>
<dbReference type="FunFam" id="2.10.70.10:FF:000016">
    <property type="entry name" value="Mannan-binding lectin serine protease 1"/>
    <property type="match status" value="1"/>
</dbReference>
<feature type="disulfide bond" evidence="19">
    <location>
        <begin position="169"/>
        <end position="182"/>
    </location>
</feature>
<feature type="binding site" evidence="21">
    <location>
        <position position="164"/>
    </location>
    <ligand>
        <name>Ca(2+)</name>
        <dbReference type="ChEBI" id="CHEBI:29108"/>
        <label>2</label>
    </ligand>
</feature>
<dbReference type="GO" id="GO:0005509">
    <property type="term" value="F:calcium ion binding"/>
    <property type="evidence" value="ECO:0007669"/>
    <property type="project" value="InterPro"/>
</dbReference>
<dbReference type="PROSITE" id="PS01186">
    <property type="entry name" value="EGF_2"/>
    <property type="match status" value="1"/>
</dbReference>
<dbReference type="InterPro" id="IPR024175">
    <property type="entry name" value="Pept_S1A_C1r/C1S/mannan-bd"/>
</dbReference>
<dbReference type="Proteomes" id="UP000186698">
    <property type="component" value="Chromosome 7S"/>
</dbReference>
<keyword evidence="13 21" id="KW-0106">Calcium</keyword>
<evidence type="ECO:0000256" key="1">
    <source>
        <dbReference type="ARBA" id="ARBA00004613"/>
    </source>
</evidence>
<dbReference type="GO" id="GO:0005615">
    <property type="term" value="C:extracellular space"/>
    <property type="evidence" value="ECO:0000318"/>
    <property type="project" value="GO_Central"/>
</dbReference>
<proteinExistence type="predicted"/>
<evidence type="ECO:0000256" key="20">
    <source>
        <dbReference type="PIRSR" id="PIRSR001155-3"/>
    </source>
</evidence>
<evidence type="ECO:0000256" key="5">
    <source>
        <dbReference type="ARBA" id="ARBA00022659"/>
    </source>
</evidence>
<dbReference type="OrthoDB" id="9985152at2759"/>
<feature type="disulfide bond" evidence="19">
    <location>
        <begin position="242"/>
        <end position="260"/>
    </location>
</feature>
<evidence type="ECO:0000256" key="21">
    <source>
        <dbReference type="PIRSR" id="PIRSR001155-4"/>
    </source>
</evidence>
<dbReference type="CDD" id="cd00054">
    <property type="entry name" value="EGF_CA"/>
    <property type="match status" value="1"/>
</dbReference>
<dbReference type="RefSeq" id="XP_018082270.1">
    <property type="nucleotide sequence ID" value="XM_018226781.2"/>
</dbReference>
<dbReference type="PANTHER" id="PTHR24255">
    <property type="entry name" value="COMPLEMENT COMPONENT 1, S SUBCOMPONENT-RELATED"/>
    <property type="match status" value="1"/>
</dbReference>
<comment type="caution">
    <text evidence="23">Lacks conserved residue(s) required for the propagation of feature annotation.</text>
</comment>
<keyword evidence="11" id="KW-0068">Autocatalytic cleavage</keyword>
<dbReference type="CDD" id="cd00041">
    <property type="entry name" value="CUB"/>
    <property type="match status" value="2"/>
</dbReference>
<keyword evidence="25" id="KW-1185">Reference proteome</keyword>
<dbReference type="InterPro" id="IPR035976">
    <property type="entry name" value="Sushi/SCR/CCP_sf"/>
</dbReference>
<keyword evidence="16 19" id="KW-1015">Disulfide bond</keyword>
<feature type="binding site" evidence="21">
    <location>
        <position position="160"/>
    </location>
    <ligand>
        <name>Ca(2+)</name>
        <dbReference type="ChEBI" id="CHEBI:29108"/>
        <label>2</label>
    </ligand>
</feature>
<dbReference type="SMART" id="SM00032">
    <property type="entry name" value="CCP"/>
    <property type="match status" value="2"/>
</dbReference>